<dbReference type="PANTHER" id="PTHR44858">
    <property type="entry name" value="TETRATRICOPEPTIDE REPEAT PROTEIN 6"/>
    <property type="match status" value="1"/>
</dbReference>
<dbReference type="PROSITE" id="PS50005">
    <property type="entry name" value="TPR"/>
    <property type="match status" value="2"/>
</dbReference>
<dbReference type="InterPro" id="IPR011990">
    <property type="entry name" value="TPR-like_helical_dom_sf"/>
</dbReference>
<evidence type="ECO:0000313" key="5">
    <source>
        <dbReference type="Proteomes" id="UP000006671"/>
    </source>
</evidence>
<dbReference type="VEuPathDB" id="AmoebaDB:NAEGRDRAFT_68130"/>
<dbReference type="SMART" id="SM00028">
    <property type="entry name" value="TPR"/>
    <property type="match status" value="3"/>
</dbReference>
<feature type="repeat" description="TPR" evidence="3">
    <location>
        <begin position="447"/>
        <end position="480"/>
    </location>
</feature>
<evidence type="ECO:0000256" key="1">
    <source>
        <dbReference type="ARBA" id="ARBA00022737"/>
    </source>
</evidence>
<sequence>MTSILEESSKLFKERKYDECIELIRDYYPSLSSPEDYKNTALLYMTKGLCSFNKVAMNGGCSSDDHVDYLLTSIGDFQQVVDYFGTYWEESMKGEEFETLVGKTGFMDAFICKIKAGYLIGKALLEAYNFNNEIDIGKGIHATSLTIDHLNKLKEAQEHITKDRKAPFELIAQCYLIKGQCQTIWGLYLEAGESLNTYLKILEDGNDLSEEKKQSGLAIGYHHMGNLNYLTGNNEIAIQYYSKSIDRCENLMMIDFKQHHVDHVIESHLKRAKVLVSFILELADQSTVDEERIHECSEMVCEDYEFVIRNRKEKNHLYKLKYYRFILNMIEKLGHYISEEDLAHFYERAYSLINDCLEYYENNSKLYQDLAKCTSKIEDEDNLDTALELYDTSIKLMTLNNRELSLPMKKFIARSHFERGVIYVQKEQLEKALHEFDLSLNFSPTFPDSLYNRGIVKTHLGQLESANDDFKKATNFNHQDLEAYRQWFLNLRKAGSKKEAEKIAEHVFEKLSNDETPLDFYLAKIESGELAIEQSKIREL</sequence>
<dbReference type="OrthoDB" id="2942533at2759"/>
<keyword evidence="1" id="KW-0677">Repeat</keyword>
<dbReference type="EMBL" id="GG738871">
    <property type="protein sequence ID" value="EFC43757.1"/>
    <property type="molecule type" value="Genomic_DNA"/>
</dbReference>
<dbReference type="RefSeq" id="XP_002676501.1">
    <property type="nucleotide sequence ID" value="XM_002676455.1"/>
</dbReference>
<dbReference type="Gene3D" id="1.25.40.10">
    <property type="entry name" value="Tetratricopeptide repeat domain"/>
    <property type="match status" value="2"/>
</dbReference>
<protein>
    <submittedName>
        <fullName evidence="4">Predicted protein</fullName>
    </submittedName>
</protein>
<dbReference type="PANTHER" id="PTHR44858:SF18">
    <property type="entry name" value="TETRATRICOPEPTIDE REPEAT (TPR) PROTEIN"/>
    <property type="match status" value="1"/>
</dbReference>
<dbReference type="GeneID" id="8850069"/>
<dbReference type="InterPro" id="IPR019734">
    <property type="entry name" value="TPR_rpt"/>
</dbReference>
<name>D2VH90_NAEGR</name>
<evidence type="ECO:0000313" key="4">
    <source>
        <dbReference type="EMBL" id="EFC43757.1"/>
    </source>
</evidence>
<keyword evidence="2 3" id="KW-0802">TPR repeat</keyword>
<proteinExistence type="predicted"/>
<dbReference type="InterPro" id="IPR050498">
    <property type="entry name" value="Ycf3"/>
</dbReference>
<gene>
    <name evidence="4" type="ORF">NAEGRDRAFT_68130</name>
</gene>
<organism evidence="5">
    <name type="scientific">Naegleria gruberi</name>
    <name type="common">Amoeba</name>
    <dbReference type="NCBI Taxonomy" id="5762"/>
    <lineage>
        <taxon>Eukaryota</taxon>
        <taxon>Discoba</taxon>
        <taxon>Heterolobosea</taxon>
        <taxon>Tetramitia</taxon>
        <taxon>Eutetramitia</taxon>
        <taxon>Vahlkampfiidae</taxon>
        <taxon>Naegleria</taxon>
    </lineage>
</organism>
<dbReference type="Proteomes" id="UP000006671">
    <property type="component" value="Unassembled WGS sequence"/>
</dbReference>
<feature type="repeat" description="TPR" evidence="3">
    <location>
        <begin position="413"/>
        <end position="446"/>
    </location>
</feature>
<reference evidence="4 5" key="1">
    <citation type="journal article" date="2010" name="Cell">
        <title>The genome of Naegleria gruberi illuminates early eukaryotic versatility.</title>
        <authorList>
            <person name="Fritz-Laylin L.K."/>
            <person name="Prochnik S.E."/>
            <person name="Ginger M.L."/>
            <person name="Dacks J.B."/>
            <person name="Carpenter M.L."/>
            <person name="Field M.C."/>
            <person name="Kuo A."/>
            <person name="Paredez A."/>
            <person name="Chapman J."/>
            <person name="Pham J."/>
            <person name="Shu S."/>
            <person name="Neupane R."/>
            <person name="Cipriano M."/>
            <person name="Mancuso J."/>
            <person name="Tu H."/>
            <person name="Salamov A."/>
            <person name="Lindquist E."/>
            <person name="Shapiro H."/>
            <person name="Lucas S."/>
            <person name="Grigoriev I.V."/>
            <person name="Cande W.Z."/>
            <person name="Fulton C."/>
            <person name="Rokhsar D.S."/>
            <person name="Dawson S.C."/>
        </authorList>
    </citation>
    <scope>NUCLEOTIDE SEQUENCE [LARGE SCALE GENOMIC DNA]</scope>
    <source>
        <strain evidence="4 5">NEG-M</strain>
    </source>
</reference>
<evidence type="ECO:0000256" key="2">
    <source>
        <dbReference type="ARBA" id="ARBA00022803"/>
    </source>
</evidence>
<accession>D2VH90</accession>
<evidence type="ECO:0000256" key="3">
    <source>
        <dbReference type="PROSITE-ProRule" id="PRU00339"/>
    </source>
</evidence>
<keyword evidence="5" id="KW-1185">Reference proteome</keyword>
<dbReference type="InParanoid" id="D2VH90"/>
<dbReference type="KEGG" id="ngr:NAEGRDRAFT_68130"/>
<dbReference type="SUPFAM" id="SSF48452">
    <property type="entry name" value="TPR-like"/>
    <property type="match status" value="2"/>
</dbReference>
<dbReference type="AlphaFoldDB" id="D2VH90"/>